<gene>
    <name evidence="1" type="ORF">S03H2_64945</name>
</gene>
<feature type="non-terminal residue" evidence="1">
    <location>
        <position position="1"/>
    </location>
</feature>
<dbReference type="AlphaFoldDB" id="X1JWU0"/>
<dbReference type="EMBL" id="BARU01042242">
    <property type="protein sequence ID" value="GAH82729.1"/>
    <property type="molecule type" value="Genomic_DNA"/>
</dbReference>
<protein>
    <submittedName>
        <fullName evidence="1">Uncharacterized protein</fullName>
    </submittedName>
</protein>
<organism evidence="1">
    <name type="scientific">marine sediment metagenome</name>
    <dbReference type="NCBI Taxonomy" id="412755"/>
    <lineage>
        <taxon>unclassified sequences</taxon>
        <taxon>metagenomes</taxon>
        <taxon>ecological metagenomes</taxon>
    </lineage>
</organism>
<name>X1JWU0_9ZZZZ</name>
<accession>X1JWU0</accession>
<sequence>ELYVQRNKTLLKIYVKYWKTPIFEVIIHRELVYYFLSNMKIFPKNKDLMHDFCYFLTAMLLRGEKVEQIFKLWETVLPAWKINNYEFNLMENKDQNLT</sequence>
<reference evidence="1" key="1">
    <citation type="journal article" date="2014" name="Front. Microbiol.">
        <title>High frequency of phylogenetically diverse reductive dehalogenase-homologous genes in deep subseafloor sedimentary metagenomes.</title>
        <authorList>
            <person name="Kawai M."/>
            <person name="Futagami T."/>
            <person name="Toyoda A."/>
            <person name="Takaki Y."/>
            <person name="Nishi S."/>
            <person name="Hori S."/>
            <person name="Arai W."/>
            <person name="Tsubouchi T."/>
            <person name="Morono Y."/>
            <person name="Uchiyama I."/>
            <person name="Ito T."/>
            <person name="Fujiyama A."/>
            <person name="Inagaki F."/>
            <person name="Takami H."/>
        </authorList>
    </citation>
    <scope>NUCLEOTIDE SEQUENCE</scope>
    <source>
        <strain evidence="1">Expedition CK06-06</strain>
    </source>
</reference>
<proteinExistence type="predicted"/>
<evidence type="ECO:0000313" key="1">
    <source>
        <dbReference type="EMBL" id="GAH82729.1"/>
    </source>
</evidence>
<comment type="caution">
    <text evidence="1">The sequence shown here is derived from an EMBL/GenBank/DDBJ whole genome shotgun (WGS) entry which is preliminary data.</text>
</comment>